<protein>
    <submittedName>
        <fullName evidence="1">Uncharacterized protein</fullName>
    </submittedName>
</protein>
<gene>
    <name evidence="1" type="ORF">R1CP_33590</name>
</gene>
<evidence type="ECO:0000313" key="1">
    <source>
        <dbReference type="EMBL" id="ANS31335.1"/>
    </source>
</evidence>
<dbReference type="Gene3D" id="2.30.110.10">
    <property type="entry name" value="Electron Transport, Fmn-binding Protein, Chain A"/>
    <property type="match status" value="1"/>
</dbReference>
<dbReference type="AlphaFoldDB" id="A0A1B1KFE0"/>
<dbReference type="Proteomes" id="UP000186108">
    <property type="component" value="Chromosome"/>
</dbReference>
<dbReference type="InterPro" id="IPR012349">
    <property type="entry name" value="Split_barrel_FMN-bd"/>
</dbReference>
<sequence>MIDPATRVGWTVLTVGRAWLVPEAADLVGFDGPAAAPWATMPGDCYLVIDIGQITGHRTTLLRPPGDTR</sequence>
<name>A0A1B1KFE0_RHOOP</name>
<accession>A0A1B1KFE0</accession>
<dbReference type="EMBL" id="CP009111">
    <property type="protein sequence ID" value="ANS31335.1"/>
    <property type="molecule type" value="Genomic_DNA"/>
</dbReference>
<proteinExistence type="predicted"/>
<evidence type="ECO:0000313" key="2">
    <source>
        <dbReference type="Proteomes" id="UP000186108"/>
    </source>
</evidence>
<organism evidence="1 2">
    <name type="scientific">Rhodococcus opacus</name>
    <name type="common">Nocardia opaca</name>
    <dbReference type="NCBI Taxonomy" id="37919"/>
    <lineage>
        <taxon>Bacteria</taxon>
        <taxon>Bacillati</taxon>
        <taxon>Actinomycetota</taxon>
        <taxon>Actinomycetes</taxon>
        <taxon>Mycobacteriales</taxon>
        <taxon>Nocardiaceae</taxon>
        <taxon>Rhodococcus</taxon>
    </lineage>
</organism>
<reference evidence="1 2" key="1">
    <citation type="submission" date="2014-07" db="EMBL/GenBank/DDBJ databases">
        <authorList>
            <person name="Zhang J.E."/>
            <person name="Yang H."/>
            <person name="Guo J."/>
            <person name="Deng Z."/>
            <person name="Luo H."/>
            <person name="Luo M."/>
            <person name="Zhao B."/>
        </authorList>
    </citation>
    <scope>NUCLEOTIDE SEQUENCE [LARGE SCALE GENOMIC DNA]</scope>
    <source>
        <strain evidence="1 2">1CP</strain>
    </source>
</reference>